<dbReference type="Gene3D" id="1.10.443.10">
    <property type="entry name" value="Intergrase catalytic core"/>
    <property type="match status" value="1"/>
</dbReference>
<dbReference type="CDD" id="cd01189">
    <property type="entry name" value="INT_ICEBs1_C_like"/>
    <property type="match status" value="1"/>
</dbReference>
<dbReference type="Proteomes" id="UP000221918">
    <property type="component" value="Unassembled WGS sequence"/>
</dbReference>
<comment type="caution">
    <text evidence="8">The sequence shown here is derived from an EMBL/GenBank/DDBJ whole genome shotgun (WGS) entry which is preliminary data.</text>
</comment>
<dbReference type="PROSITE" id="PS51898">
    <property type="entry name" value="TYR_RECOMBINASE"/>
    <property type="match status" value="1"/>
</dbReference>
<feature type="domain" description="Tyr recombinase" evidence="6">
    <location>
        <begin position="169"/>
        <end position="380"/>
    </location>
</feature>
<evidence type="ECO:0000256" key="2">
    <source>
        <dbReference type="ARBA" id="ARBA00022908"/>
    </source>
</evidence>
<dbReference type="Pfam" id="PF00589">
    <property type="entry name" value="Phage_integrase"/>
    <property type="match status" value="1"/>
</dbReference>
<evidence type="ECO:0000256" key="1">
    <source>
        <dbReference type="ARBA" id="ARBA00008857"/>
    </source>
</evidence>
<dbReference type="EMBL" id="NUTL01000086">
    <property type="protein sequence ID" value="PHE92500.1"/>
    <property type="molecule type" value="Genomic_DNA"/>
</dbReference>
<evidence type="ECO:0000256" key="5">
    <source>
        <dbReference type="PROSITE-ProRule" id="PRU01248"/>
    </source>
</evidence>
<reference evidence="8 9" key="1">
    <citation type="submission" date="2017-09" db="EMBL/GenBank/DDBJ databases">
        <title>Large-scale bioinformatics analysis of Bacillus genomes uncovers conserved roles of natural products in bacterial physiology.</title>
        <authorList>
            <consortium name="Agbiome Team Llc"/>
            <person name="Bleich R.M."/>
            <person name="Grubbs K.J."/>
            <person name="Santa Maria K.C."/>
            <person name="Allen S.E."/>
            <person name="Farag S."/>
            <person name="Shank E.A."/>
            <person name="Bowers A."/>
        </authorList>
    </citation>
    <scope>NUCLEOTIDE SEQUENCE [LARGE SCALE GENOMIC DNA]</scope>
    <source>
        <strain evidence="8 9">AFS037265</strain>
    </source>
</reference>
<dbReference type="PANTHER" id="PTHR30349">
    <property type="entry name" value="PHAGE INTEGRASE-RELATED"/>
    <property type="match status" value="1"/>
</dbReference>
<dbReference type="PANTHER" id="PTHR30349:SF64">
    <property type="entry name" value="PROPHAGE INTEGRASE INTD-RELATED"/>
    <property type="match status" value="1"/>
</dbReference>
<dbReference type="GO" id="GO:0003677">
    <property type="term" value="F:DNA binding"/>
    <property type="evidence" value="ECO:0007669"/>
    <property type="project" value="UniProtKB-UniRule"/>
</dbReference>
<dbReference type="RefSeq" id="WP_098803239.1">
    <property type="nucleotide sequence ID" value="NZ_NUTL01000086.1"/>
</dbReference>
<dbReference type="Pfam" id="PF14659">
    <property type="entry name" value="Phage_int_SAM_3"/>
    <property type="match status" value="1"/>
</dbReference>
<dbReference type="InterPro" id="IPR011010">
    <property type="entry name" value="DNA_brk_join_enz"/>
</dbReference>
<dbReference type="SUPFAM" id="SSF56349">
    <property type="entry name" value="DNA breaking-rejoining enzymes"/>
    <property type="match status" value="1"/>
</dbReference>
<feature type="domain" description="Core-binding (CB)" evidence="7">
    <location>
        <begin position="61"/>
        <end position="144"/>
    </location>
</feature>
<dbReference type="PROSITE" id="PS51900">
    <property type="entry name" value="CB"/>
    <property type="match status" value="1"/>
</dbReference>
<dbReference type="GO" id="GO:0006310">
    <property type="term" value="P:DNA recombination"/>
    <property type="evidence" value="ECO:0007669"/>
    <property type="project" value="UniProtKB-KW"/>
</dbReference>
<evidence type="ECO:0000256" key="4">
    <source>
        <dbReference type="ARBA" id="ARBA00023172"/>
    </source>
</evidence>
<dbReference type="InterPro" id="IPR028259">
    <property type="entry name" value="AP2-like_int_N"/>
</dbReference>
<name>A0ABD6T2Z0_9BACI</name>
<accession>A0ABD6T2Z0</accession>
<dbReference type="InterPro" id="IPR013762">
    <property type="entry name" value="Integrase-like_cat_sf"/>
</dbReference>
<protein>
    <submittedName>
        <fullName evidence="8">Site-specific integrase</fullName>
    </submittedName>
</protein>
<evidence type="ECO:0000259" key="7">
    <source>
        <dbReference type="PROSITE" id="PS51900"/>
    </source>
</evidence>
<evidence type="ECO:0000259" key="6">
    <source>
        <dbReference type="PROSITE" id="PS51898"/>
    </source>
</evidence>
<keyword evidence="4" id="KW-0233">DNA recombination</keyword>
<dbReference type="InterPro" id="IPR010998">
    <property type="entry name" value="Integrase_recombinase_N"/>
</dbReference>
<gene>
    <name evidence="8" type="ORF">COF81_19790</name>
</gene>
<keyword evidence="2" id="KW-0229">DNA integration</keyword>
<dbReference type="Pfam" id="PF14657">
    <property type="entry name" value="Arm-DNA-bind_4"/>
    <property type="match status" value="1"/>
</dbReference>
<evidence type="ECO:0000313" key="8">
    <source>
        <dbReference type="EMBL" id="PHE92500.1"/>
    </source>
</evidence>
<organism evidence="8 9">
    <name type="scientific">Bacillus pseudomycoides</name>
    <dbReference type="NCBI Taxonomy" id="64104"/>
    <lineage>
        <taxon>Bacteria</taxon>
        <taxon>Bacillati</taxon>
        <taxon>Bacillota</taxon>
        <taxon>Bacilli</taxon>
        <taxon>Bacillales</taxon>
        <taxon>Bacillaceae</taxon>
        <taxon>Bacillus</taxon>
        <taxon>Bacillus cereus group</taxon>
    </lineage>
</organism>
<dbReference type="GO" id="GO:0015074">
    <property type="term" value="P:DNA integration"/>
    <property type="evidence" value="ECO:0007669"/>
    <property type="project" value="UniProtKB-KW"/>
</dbReference>
<proteinExistence type="inferred from homology"/>
<dbReference type="InterPro" id="IPR004107">
    <property type="entry name" value="Integrase_SAM-like_N"/>
</dbReference>
<evidence type="ECO:0000313" key="9">
    <source>
        <dbReference type="Proteomes" id="UP000221918"/>
    </source>
</evidence>
<dbReference type="InterPro" id="IPR044068">
    <property type="entry name" value="CB"/>
</dbReference>
<dbReference type="AlphaFoldDB" id="A0ABD6T2Z0"/>
<dbReference type="InterPro" id="IPR050090">
    <property type="entry name" value="Tyrosine_recombinase_XerCD"/>
</dbReference>
<evidence type="ECO:0000256" key="3">
    <source>
        <dbReference type="ARBA" id="ARBA00023125"/>
    </source>
</evidence>
<sequence length="399" mass="46598">MATFRKRGKKWEYRIRYVDKTTGKKREISKGGFDSKKEATFHANERERQLFHGLDTDSKKVLLKEYLTEWLETYKKGKVSQNTYKLHKNSVNNHIIPYFQNIKLADINKIDYQKFINSLIDKGFSKRTVEIVHSTMSNSIKRAIDLDMIYKDFTNRILIAADRFKQYSKVENYLTKEQTTQMLNAAHKDKIIYYMFFYTLIETGMRKGEALALEWDENIDFDNKVIHVNRTINYNAYTPIGQKNSKKLIGSTKTYDSVRSIAIPDRLIHALRDFKKYQNECKLKLGAKYDKTFDFVFTTTGKPLTKSTLKNALDRILKRAELHDVSIHGLRHSHAVLLLEAGVEMKYIQERLGHKSIEITADIYSHVTPKIIENEQSKYDAYVGQEFNLEKSGAKAGQR</sequence>
<dbReference type="Gene3D" id="1.10.150.130">
    <property type="match status" value="1"/>
</dbReference>
<keyword evidence="3 5" id="KW-0238">DNA-binding</keyword>
<dbReference type="InterPro" id="IPR002104">
    <property type="entry name" value="Integrase_catalytic"/>
</dbReference>
<comment type="similarity">
    <text evidence="1">Belongs to the 'phage' integrase family.</text>
</comment>